<dbReference type="NCBIfam" id="TIGR02607">
    <property type="entry name" value="antidote_HigA"/>
    <property type="match status" value="1"/>
</dbReference>
<dbReference type="InterPro" id="IPR013430">
    <property type="entry name" value="Toxin_antidote_HigA"/>
</dbReference>
<dbReference type="InterPro" id="IPR001387">
    <property type="entry name" value="Cro/C1-type_HTH"/>
</dbReference>
<dbReference type="Gene3D" id="1.10.260.40">
    <property type="entry name" value="lambda repressor-like DNA-binding domains"/>
    <property type="match status" value="1"/>
</dbReference>
<gene>
    <name evidence="3" type="ORF">UFOPK1684_00621</name>
</gene>
<dbReference type="SUPFAM" id="SSF47413">
    <property type="entry name" value="lambda repressor-like DNA-binding domains"/>
    <property type="match status" value="1"/>
</dbReference>
<proteinExistence type="predicted"/>
<dbReference type="PANTHER" id="PTHR36924">
    <property type="entry name" value="ANTITOXIN HIGA-1"/>
    <property type="match status" value="1"/>
</dbReference>
<protein>
    <submittedName>
        <fullName evidence="3">Unannotated protein</fullName>
    </submittedName>
</protein>
<dbReference type="GO" id="GO:0003677">
    <property type="term" value="F:DNA binding"/>
    <property type="evidence" value="ECO:0007669"/>
    <property type="project" value="UniProtKB-KW"/>
</dbReference>
<evidence type="ECO:0000259" key="2">
    <source>
        <dbReference type="PROSITE" id="PS50943"/>
    </source>
</evidence>
<accession>A0A6J6E2P3</accession>
<name>A0A6J6E2P3_9ZZZZ</name>
<dbReference type="PROSITE" id="PS50943">
    <property type="entry name" value="HTH_CROC1"/>
    <property type="match status" value="1"/>
</dbReference>
<dbReference type="InterPro" id="IPR010982">
    <property type="entry name" value="Lambda_DNA-bd_dom_sf"/>
</dbReference>
<dbReference type="AlphaFoldDB" id="A0A6J6E2P3"/>
<feature type="domain" description="HTH cro/C1-type" evidence="2">
    <location>
        <begin position="36"/>
        <end position="84"/>
    </location>
</feature>
<dbReference type="CDD" id="cd00093">
    <property type="entry name" value="HTH_XRE"/>
    <property type="match status" value="1"/>
</dbReference>
<sequence>MTITRDTGRSQSLREPFVPGRPVSPGEVLHEEFLVELGINQRALALAIDVPPIRISEIVRGKRAITADTAMRLAAFFGTSPEFWLHLQSQWELSKLREVRAGDYAFITRVTKTSI</sequence>
<dbReference type="PANTHER" id="PTHR36924:SF1">
    <property type="entry name" value="ANTITOXIN HIGA-1"/>
    <property type="match status" value="1"/>
</dbReference>
<dbReference type="EMBL" id="CAEZTM010000021">
    <property type="protein sequence ID" value="CAB4569475.1"/>
    <property type="molecule type" value="Genomic_DNA"/>
</dbReference>
<dbReference type="SMART" id="SM00530">
    <property type="entry name" value="HTH_XRE"/>
    <property type="match status" value="1"/>
</dbReference>
<reference evidence="3" key="1">
    <citation type="submission" date="2020-05" db="EMBL/GenBank/DDBJ databases">
        <authorList>
            <person name="Chiriac C."/>
            <person name="Salcher M."/>
            <person name="Ghai R."/>
            <person name="Kavagutti S V."/>
        </authorList>
    </citation>
    <scope>NUCLEOTIDE SEQUENCE</scope>
</reference>
<dbReference type="Pfam" id="PF01381">
    <property type="entry name" value="HTH_3"/>
    <property type="match status" value="1"/>
</dbReference>
<evidence type="ECO:0000256" key="1">
    <source>
        <dbReference type="ARBA" id="ARBA00023125"/>
    </source>
</evidence>
<organism evidence="3">
    <name type="scientific">freshwater metagenome</name>
    <dbReference type="NCBI Taxonomy" id="449393"/>
    <lineage>
        <taxon>unclassified sequences</taxon>
        <taxon>metagenomes</taxon>
        <taxon>ecological metagenomes</taxon>
    </lineage>
</organism>
<evidence type="ECO:0000313" key="3">
    <source>
        <dbReference type="EMBL" id="CAB4569475.1"/>
    </source>
</evidence>
<keyword evidence="1" id="KW-0238">DNA-binding</keyword>